<dbReference type="InterPro" id="IPR052554">
    <property type="entry name" value="2-oxoglutarate_synth_KorC"/>
</dbReference>
<dbReference type="InterPro" id="IPR019752">
    <property type="entry name" value="Pyrv/ketoisovalerate_OxRed_cat"/>
</dbReference>
<gene>
    <name evidence="4" type="ORF">JW984_02155</name>
</gene>
<proteinExistence type="predicted"/>
<evidence type="ECO:0000313" key="4">
    <source>
        <dbReference type="EMBL" id="MBN1571980.1"/>
    </source>
</evidence>
<evidence type="ECO:0000259" key="3">
    <source>
        <dbReference type="Pfam" id="PF01558"/>
    </source>
</evidence>
<keyword evidence="2" id="KW-1133">Transmembrane helix</keyword>
<dbReference type="PANTHER" id="PTHR42730:SF1">
    <property type="entry name" value="2-OXOGLUTARATE SYNTHASE SUBUNIT KORC"/>
    <property type="match status" value="1"/>
</dbReference>
<sequence length="177" mass="18829">MQIKTIFAGFGGQGVLMMGYAFAVAAMMEDKVVTYLPSYGAEVRGGTANCTVAVSDEEIASPIASSPEFIVVMNKPSLHNFQNKVQTGGILFLNSTMIDEVPSRGDIEYVLVDAGNLAEGIGDMRTANMVMLGAFIKKGNLVSVDAALDGLGEIFEGKNKVIEMNSKALMLGYESIE</sequence>
<protein>
    <submittedName>
        <fullName evidence="4">2-oxoacid:acceptor oxidoreductase family protein</fullName>
    </submittedName>
</protein>
<feature type="transmembrane region" description="Helical" evidence="2">
    <location>
        <begin position="6"/>
        <end position="28"/>
    </location>
</feature>
<dbReference type="Proteomes" id="UP000809273">
    <property type="component" value="Unassembled WGS sequence"/>
</dbReference>
<evidence type="ECO:0000256" key="2">
    <source>
        <dbReference type="SAM" id="Phobius"/>
    </source>
</evidence>
<keyword evidence="2" id="KW-0472">Membrane</keyword>
<dbReference type="Gene3D" id="3.40.920.10">
    <property type="entry name" value="Pyruvate-ferredoxin oxidoreductase, PFOR, domain III"/>
    <property type="match status" value="1"/>
</dbReference>
<accession>A0A9D8KCZ1</accession>
<evidence type="ECO:0000313" key="5">
    <source>
        <dbReference type="Proteomes" id="UP000809273"/>
    </source>
</evidence>
<dbReference type="AlphaFoldDB" id="A0A9D8KCZ1"/>
<dbReference type="GO" id="GO:0016903">
    <property type="term" value="F:oxidoreductase activity, acting on the aldehyde or oxo group of donors"/>
    <property type="evidence" value="ECO:0007669"/>
    <property type="project" value="InterPro"/>
</dbReference>
<name>A0A9D8KCZ1_9DELT</name>
<evidence type="ECO:0000256" key="1">
    <source>
        <dbReference type="ARBA" id="ARBA00023002"/>
    </source>
</evidence>
<keyword evidence="1" id="KW-0560">Oxidoreductase</keyword>
<feature type="domain" description="Pyruvate/ketoisovalerate oxidoreductase catalytic" evidence="3">
    <location>
        <begin position="11"/>
        <end position="174"/>
    </location>
</feature>
<organism evidence="4 5">
    <name type="scientific">Candidatus Zymogenus saltonus</name>
    <dbReference type="NCBI Taxonomy" id="2844893"/>
    <lineage>
        <taxon>Bacteria</taxon>
        <taxon>Deltaproteobacteria</taxon>
        <taxon>Candidatus Zymogenia</taxon>
        <taxon>Candidatus Zymogeniales</taxon>
        <taxon>Candidatus Zymogenaceae</taxon>
        <taxon>Candidatus Zymogenus</taxon>
    </lineage>
</organism>
<comment type="caution">
    <text evidence="4">The sequence shown here is derived from an EMBL/GenBank/DDBJ whole genome shotgun (WGS) entry which is preliminary data.</text>
</comment>
<dbReference type="InterPro" id="IPR002869">
    <property type="entry name" value="Pyrv_flavodox_OxRed_cen"/>
</dbReference>
<reference evidence="4" key="1">
    <citation type="journal article" date="2021" name="Environ. Microbiol.">
        <title>Genomic characterization of three novel Desulfobacterota classes expand the metabolic and phylogenetic diversity of the phylum.</title>
        <authorList>
            <person name="Murphy C.L."/>
            <person name="Biggerstaff J."/>
            <person name="Eichhorn A."/>
            <person name="Ewing E."/>
            <person name="Shahan R."/>
            <person name="Soriano D."/>
            <person name="Stewart S."/>
            <person name="VanMol K."/>
            <person name="Walker R."/>
            <person name="Walters P."/>
            <person name="Elshahed M.S."/>
            <person name="Youssef N.H."/>
        </authorList>
    </citation>
    <scope>NUCLEOTIDE SEQUENCE</scope>
    <source>
        <strain evidence="4">Zod_Metabat.24</strain>
    </source>
</reference>
<reference evidence="4" key="2">
    <citation type="submission" date="2021-01" db="EMBL/GenBank/DDBJ databases">
        <authorList>
            <person name="Hahn C.R."/>
            <person name="Youssef N.H."/>
            <person name="Elshahed M."/>
        </authorList>
    </citation>
    <scope>NUCLEOTIDE SEQUENCE</scope>
    <source>
        <strain evidence="4">Zod_Metabat.24</strain>
    </source>
</reference>
<dbReference type="SUPFAM" id="SSF53323">
    <property type="entry name" value="Pyruvate-ferredoxin oxidoreductase, PFOR, domain III"/>
    <property type="match status" value="1"/>
</dbReference>
<dbReference type="EMBL" id="JAFGIX010000010">
    <property type="protein sequence ID" value="MBN1571980.1"/>
    <property type="molecule type" value="Genomic_DNA"/>
</dbReference>
<dbReference type="Pfam" id="PF01558">
    <property type="entry name" value="POR"/>
    <property type="match status" value="1"/>
</dbReference>
<dbReference type="PANTHER" id="PTHR42730">
    <property type="entry name" value="2-OXOGLUTARATE SYNTHASE SUBUNIT KORC"/>
    <property type="match status" value="1"/>
</dbReference>
<keyword evidence="2" id="KW-0812">Transmembrane</keyword>